<protein>
    <submittedName>
        <fullName evidence="1">Uncharacterized protein</fullName>
    </submittedName>
</protein>
<evidence type="ECO:0000313" key="3">
    <source>
        <dbReference type="EMBL" id="KAE9346809.1"/>
    </source>
</evidence>
<dbReference type="Proteomes" id="UP000429607">
    <property type="component" value="Unassembled WGS sequence"/>
</dbReference>
<accession>A0A6A3JBQ2</accession>
<keyword evidence="5" id="KW-1185">Reference proteome</keyword>
<dbReference type="OrthoDB" id="10609355at2759"/>
<reference evidence="4 6" key="1">
    <citation type="submission" date="2018-09" db="EMBL/GenBank/DDBJ databases">
        <title>Genomic investigation of the strawberry pathogen Phytophthora fragariae indicates pathogenicity is determined by transcriptional variation in three key races.</title>
        <authorList>
            <person name="Adams T.M."/>
            <person name="Armitage A.D."/>
            <person name="Sobczyk M.K."/>
            <person name="Bates H.J."/>
            <person name="Dunwell J.M."/>
            <person name="Nellist C.F."/>
            <person name="Harrison R.J."/>
        </authorList>
    </citation>
    <scope>NUCLEOTIDE SEQUENCE [LARGE SCALE GENOMIC DNA]</scope>
    <source>
        <strain evidence="1 4">SCRP249</strain>
        <strain evidence="2 6">SCRP324</strain>
        <strain evidence="3 5">SCRP333</strain>
    </source>
</reference>
<gene>
    <name evidence="1" type="ORF">PR001_g21730</name>
    <name evidence="2" type="ORF">PR002_g7152</name>
    <name evidence="3" type="ORF">PR003_g7248</name>
</gene>
<comment type="caution">
    <text evidence="1">The sequence shown here is derived from an EMBL/GenBank/DDBJ whole genome shotgun (WGS) entry which is preliminary data.</text>
</comment>
<organism evidence="1 4">
    <name type="scientific">Phytophthora rubi</name>
    <dbReference type="NCBI Taxonomy" id="129364"/>
    <lineage>
        <taxon>Eukaryota</taxon>
        <taxon>Sar</taxon>
        <taxon>Stramenopiles</taxon>
        <taxon>Oomycota</taxon>
        <taxon>Peronosporomycetes</taxon>
        <taxon>Peronosporales</taxon>
        <taxon>Peronosporaceae</taxon>
        <taxon>Phytophthora</taxon>
    </lineage>
</organism>
<evidence type="ECO:0000313" key="4">
    <source>
        <dbReference type="Proteomes" id="UP000429607"/>
    </source>
</evidence>
<evidence type="ECO:0000313" key="2">
    <source>
        <dbReference type="EMBL" id="KAE9036301.1"/>
    </source>
</evidence>
<evidence type="ECO:0000313" key="6">
    <source>
        <dbReference type="Proteomes" id="UP000435112"/>
    </source>
</evidence>
<dbReference type="Proteomes" id="UP000435112">
    <property type="component" value="Unassembled WGS sequence"/>
</dbReference>
<name>A0A6A3JBQ2_9STRA</name>
<dbReference type="EMBL" id="QXFT01000338">
    <property type="protein sequence ID" value="KAE9346809.1"/>
    <property type="molecule type" value="Genomic_DNA"/>
</dbReference>
<evidence type="ECO:0000313" key="1">
    <source>
        <dbReference type="EMBL" id="KAE8989614.1"/>
    </source>
</evidence>
<dbReference type="EMBL" id="QXFV01002312">
    <property type="protein sequence ID" value="KAE8989614.1"/>
    <property type="molecule type" value="Genomic_DNA"/>
</dbReference>
<dbReference type="Proteomes" id="UP000434957">
    <property type="component" value="Unassembled WGS sequence"/>
</dbReference>
<evidence type="ECO:0000313" key="5">
    <source>
        <dbReference type="Proteomes" id="UP000434957"/>
    </source>
</evidence>
<dbReference type="AlphaFoldDB" id="A0A6A3JBQ2"/>
<dbReference type="EMBL" id="QXFU01000336">
    <property type="protein sequence ID" value="KAE9036301.1"/>
    <property type="molecule type" value="Genomic_DNA"/>
</dbReference>
<proteinExistence type="predicted"/>
<sequence>MHSVAVLSVSNVRVAVPAAVFCAGKGEFLNVRGADTQDNGRLQSTWSHGVTFCESDSGGGALPAWQALSALCIAAGCGLCDDGITLRVAVEVTAAGEGDVRKSLRFKQSCTSSEYVCGVLSASLQDAGGIALQADFTTVFVVLVDVATPNTTGSGNAGIQMRKICGQRLDSADMMPACVNSNYQ</sequence>